<name>A0ABD2JBQ4_9BILA</name>
<dbReference type="Proteomes" id="UP001620626">
    <property type="component" value="Unassembled WGS sequence"/>
</dbReference>
<evidence type="ECO:0000256" key="1">
    <source>
        <dbReference type="SAM" id="MobiDB-lite"/>
    </source>
</evidence>
<protein>
    <submittedName>
        <fullName evidence="2">Uncharacterized protein</fullName>
    </submittedName>
</protein>
<feature type="region of interest" description="Disordered" evidence="1">
    <location>
        <begin position="24"/>
        <end position="79"/>
    </location>
</feature>
<reference evidence="2 3" key="1">
    <citation type="submission" date="2024-10" db="EMBL/GenBank/DDBJ databases">
        <authorList>
            <person name="Kim D."/>
        </authorList>
    </citation>
    <scope>NUCLEOTIDE SEQUENCE [LARGE SCALE GENOMIC DNA]</scope>
    <source>
        <strain evidence="2">BH-2024</strain>
    </source>
</reference>
<feature type="compositionally biased region" description="Acidic residues" evidence="1">
    <location>
        <begin position="29"/>
        <end position="38"/>
    </location>
</feature>
<dbReference type="AlphaFoldDB" id="A0ABD2JBQ4"/>
<evidence type="ECO:0000313" key="2">
    <source>
        <dbReference type="EMBL" id="KAL3088007.1"/>
    </source>
</evidence>
<organism evidence="2 3">
    <name type="scientific">Heterodera trifolii</name>
    <dbReference type="NCBI Taxonomy" id="157864"/>
    <lineage>
        <taxon>Eukaryota</taxon>
        <taxon>Metazoa</taxon>
        <taxon>Ecdysozoa</taxon>
        <taxon>Nematoda</taxon>
        <taxon>Chromadorea</taxon>
        <taxon>Rhabditida</taxon>
        <taxon>Tylenchina</taxon>
        <taxon>Tylenchomorpha</taxon>
        <taxon>Tylenchoidea</taxon>
        <taxon>Heteroderidae</taxon>
        <taxon>Heteroderinae</taxon>
        <taxon>Heterodera</taxon>
    </lineage>
</organism>
<evidence type="ECO:0000313" key="3">
    <source>
        <dbReference type="Proteomes" id="UP001620626"/>
    </source>
</evidence>
<keyword evidence="3" id="KW-1185">Reference proteome</keyword>
<accession>A0ABD2JBQ4</accession>
<dbReference type="EMBL" id="JBICBT010001005">
    <property type="protein sequence ID" value="KAL3088007.1"/>
    <property type="molecule type" value="Genomic_DNA"/>
</dbReference>
<sequence length="93" mass="10855">MIELGKASLRQKLLFPASNIRARVTTSNEGEEEEEEEEVVVHKESEERRQINKQARDPLPQRQLAVHAHSPPRWGKDLSVEREKNEWRRGFVG</sequence>
<proteinExistence type="predicted"/>
<feature type="compositionally biased region" description="Basic and acidic residues" evidence="1">
    <location>
        <begin position="39"/>
        <end position="56"/>
    </location>
</feature>
<gene>
    <name evidence="2" type="ORF">niasHT_026428</name>
</gene>
<comment type="caution">
    <text evidence="2">The sequence shown here is derived from an EMBL/GenBank/DDBJ whole genome shotgun (WGS) entry which is preliminary data.</text>
</comment>